<comment type="caution">
    <text evidence="1">The sequence shown here is derived from an EMBL/GenBank/DDBJ whole genome shotgun (WGS) entry which is preliminary data.</text>
</comment>
<evidence type="ECO:0000313" key="1">
    <source>
        <dbReference type="EMBL" id="RED16293.1"/>
    </source>
</evidence>
<dbReference type="EMBL" id="QRDP01000004">
    <property type="protein sequence ID" value="RED16293.1"/>
    <property type="molecule type" value="Genomic_DNA"/>
</dbReference>
<dbReference type="Proteomes" id="UP000256310">
    <property type="component" value="Unassembled WGS sequence"/>
</dbReference>
<sequence length="84" mass="8756">MKIIEQLFAVGALLGLSANGLVPPATEENILWAEVCGRPGMRVAIPLNGEPSNEKRDCAEACHAALCRKSTGDLRNGGARGAVV</sequence>
<protein>
    <submittedName>
        <fullName evidence="1">Uncharacterized protein</fullName>
    </submittedName>
</protein>
<keyword evidence="2" id="KW-1185">Reference proteome</keyword>
<dbReference type="OrthoDB" id="7452458at2"/>
<name>A0A3D9FEY7_9SPHN</name>
<reference evidence="1 2" key="1">
    <citation type="submission" date="2018-07" db="EMBL/GenBank/DDBJ databases">
        <title>Genomic Encyclopedia of Type Strains, Phase IV (KMG-IV): sequencing the most valuable type-strain genomes for metagenomic binning, comparative biology and taxonomic classification.</title>
        <authorList>
            <person name="Goeker M."/>
        </authorList>
    </citation>
    <scope>NUCLEOTIDE SEQUENCE [LARGE SCALE GENOMIC DNA]</scope>
    <source>
        <strain evidence="1 2">DSM 26725</strain>
    </source>
</reference>
<accession>A0A3D9FEY7</accession>
<evidence type="ECO:0000313" key="2">
    <source>
        <dbReference type="Proteomes" id="UP000256310"/>
    </source>
</evidence>
<organism evidence="1 2">
    <name type="scientific">Parasphingopyxis lamellibrachiae</name>
    <dbReference type="NCBI Taxonomy" id="680125"/>
    <lineage>
        <taxon>Bacteria</taxon>
        <taxon>Pseudomonadati</taxon>
        <taxon>Pseudomonadota</taxon>
        <taxon>Alphaproteobacteria</taxon>
        <taxon>Sphingomonadales</taxon>
        <taxon>Sphingomonadaceae</taxon>
        <taxon>Parasphingopyxis</taxon>
    </lineage>
</organism>
<proteinExistence type="predicted"/>
<dbReference type="RefSeq" id="WP_116235714.1">
    <property type="nucleotide sequence ID" value="NZ_QRDP01000004.1"/>
</dbReference>
<dbReference type="AlphaFoldDB" id="A0A3D9FEY7"/>
<gene>
    <name evidence="1" type="ORF">DFR46_1315</name>
</gene>